<sequence length="567" mass="65688">MLLIACSEKQAYVDMLNQAKDLMHDKPDSAMMILDNLGQHEDEFGKRFRMLYHLHRLNALNKVDSLFRSTDQAQILVDYFDEHGTPNEQMLAYYLLGRAYYDIHEAPMALSCFQTASEKADTASADCDYRQLSRVYGQMSNVFYQQGLYDYELECENLSAKYGWKGKDTLNALLSMEGKVFIYERQKKEDSAIIACEDIADILDACGYRKQAVSLCASILRELVDKRQFSKAKEYMDRYEQESGFFDANNNIEKGRETYYYSKGCYYMAVNLLDSAEYYFRKELRDGKDFNNQNGGSRGLALLFQKKHMPDSAVKYALYSYDMNDSAYAQMAIREVEQMQGMYDYTRNQKIAEQAKNKAEKERQRARYSVLLLIIIITLSTGIGWRIYKGRKKERLKYEADLSSLAEIHSEVIQLRAHEQTLNKLLMEKESKAVKLKEDIEAYKAKVGLQSESSEIRLQKSVIYGNLCKLATKGVVLDDNQWQQVYVMAIDILPNFYKFISEKSFKLTENEFKTCILIRLHFNPKTVANMVGLSPSSITKIRINLMKKMFDKGGKSKELDELLMQFS</sequence>
<dbReference type="AlphaFoldDB" id="A0A1H5X055"/>
<proteinExistence type="predicted"/>
<evidence type="ECO:0000313" key="2">
    <source>
        <dbReference type="EMBL" id="SEG05172.1"/>
    </source>
</evidence>
<dbReference type="Gene3D" id="1.25.40.10">
    <property type="entry name" value="Tetratricopeptide repeat domain"/>
    <property type="match status" value="1"/>
</dbReference>
<name>A0A1H5X055_XYLRU</name>
<keyword evidence="1" id="KW-0472">Membrane</keyword>
<dbReference type="Proteomes" id="UP000236735">
    <property type="component" value="Unassembled WGS sequence"/>
</dbReference>
<dbReference type="InterPro" id="IPR011990">
    <property type="entry name" value="TPR-like_helical_dom_sf"/>
</dbReference>
<evidence type="ECO:0008006" key="4">
    <source>
        <dbReference type="Google" id="ProtNLM"/>
    </source>
</evidence>
<reference evidence="2 3" key="1">
    <citation type="submission" date="2016-10" db="EMBL/GenBank/DDBJ databases">
        <authorList>
            <person name="de Groot N.N."/>
        </authorList>
    </citation>
    <scope>NUCLEOTIDE SEQUENCE [LARGE SCALE GENOMIC DNA]</scope>
    <source>
        <strain evidence="2 3">AR32</strain>
    </source>
</reference>
<evidence type="ECO:0000313" key="3">
    <source>
        <dbReference type="Proteomes" id="UP000236735"/>
    </source>
</evidence>
<gene>
    <name evidence="2" type="ORF">SAMN05216354_2604</name>
</gene>
<feature type="transmembrane region" description="Helical" evidence="1">
    <location>
        <begin position="368"/>
        <end position="388"/>
    </location>
</feature>
<accession>A0A1H5X055</accession>
<evidence type="ECO:0000256" key="1">
    <source>
        <dbReference type="SAM" id="Phobius"/>
    </source>
</evidence>
<dbReference type="EMBL" id="FNUV01000007">
    <property type="protein sequence ID" value="SEG05172.1"/>
    <property type="molecule type" value="Genomic_DNA"/>
</dbReference>
<keyword evidence="1" id="KW-0812">Transmembrane</keyword>
<keyword evidence="1" id="KW-1133">Transmembrane helix</keyword>
<organism evidence="2 3">
    <name type="scientific">Xylanibacter ruminicola</name>
    <name type="common">Prevotella ruminicola</name>
    <dbReference type="NCBI Taxonomy" id="839"/>
    <lineage>
        <taxon>Bacteria</taxon>
        <taxon>Pseudomonadati</taxon>
        <taxon>Bacteroidota</taxon>
        <taxon>Bacteroidia</taxon>
        <taxon>Bacteroidales</taxon>
        <taxon>Prevotellaceae</taxon>
        <taxon>Xylanibacter</taxon>
    </lineage>
</organism>
<protein>
    <recommendedName>
        <fullName evidence="4">Tetratricopeptide repeat-containing protein</fullName>
    </recommendedName>
</protein>